<keyword evidence="1" id="KW-0732">Signal</keyword>
<accession>A0A5N7BAN6</accession>
<name>A0A5N7BAN6_9EURO</name>
<evidence type="ECO:0000256" key="1">
    <source>
        <dbReference type="SAM" id="SignalP"/>
    </source>
</evidence>
<gene>
    <name evidence="2" type="ORF">BDV26DRAFT_260897</name>
</gene>
<feature type="signal peptide" evidence="1">
    <location>
        <begin position="1"/>
        <end position="31"/>
    </location>
</feature>
<organism evidence="2 3">
    <name type="scientific">Aspergillus bertholletiae</name>
    <dbReference type="NCBI Taxonomy" id="1226010"/>
    <lineage>
        <taxon>Eukaryota</taxon>
        <taxon>Fungi</taxon>
        <taxon>Dikarya</taxon>
        <taxon>Ascomycota</taxon>
        <taxon>Pezizomycotina</taxon>
        <taxon>Eurotiomycetes</taxon>
        <taxon>Eurotiomycetidae</taxon>
        <taxon>Eurotiales</taxon>
        <taxon>Aspergillaceae</taxon>
        <taxon>Aspergillus</taxon>
        <taxon>Aspergillus subgen. Circumdati</taxon>
    </lineage>
</organism>
<dbReference type="Proteomes" id="UP000326198">
    <property type="component" value="Unassembled WGS sequence"/>
</dbReference>
<feature type="chain" id="PRO_5024850027" evidence="1">
    <location>
        <begin position="32"/>
        <end position="74"/>
    </location>
</feature>
<sequence>MDVTGVKPSELSSQCLWFLYISLLLHVPGLGELEYTSFSHRQGRALYSCCFCLLYVINEKPSIRYSRLMKITIR</sequence>
<keyword evidence="3" id="KW-1185">Reference proteome</keyword>
<dbReference type="EMBL" id="ML736203">
    <property type="protein sequence ID" value="KAE8378790.1"/>
    <property type="molecule type" value="Genomic_DNA"/>
</dbReference>
<dbReference type="AlphaFoldDB" id="A0A5N7BAN6"/>
<protein>
    <submittedName>
        <fullName evidence="2">Uncharacterized protein</fullName>
    </submittedName>
</protein>
<proteinExistence type="predicted"/>
<evidence type="ECO:0000313" key="3">
    <source>
        <dbReference type="Proteomes" id="UP000326198"/>
    </source>
</evidence>
<evidence type="ECO:0000313" key="2">
    <source>
        <dbReference type="EMBL" id="KAE8378790.1"/>
    </source>
</evidence>
<reference evidence="2 3" key="1">
    <citation type="submission" date="2019-04" db="EMBL/GenBank/DDBJ databases">
        <title>Friends and foes A comparative genomics studyof 23 Aspergillus species from section Flavi.</title>
        <authorList>
            <consortium name="DOE Joint Genome Institute"/>
            <person name="Kjaerbolling I."/>
            <person name="Vesth T."/>
            <person name="Frisvad J.C."/>
            <person name="Nybo J.L."/>
            <person name="Theobald S."/>
            <person name="Kildgaard S."/>
            <person name="Isbrandt T."/>
            <person name="Kuo A."/>
            <person name="Sato A."/>
            <person name="Lyhne E.K."/>
            <person name="Kogle M.E."/>
            <person name="Wiebenga A."/>
            <person name="Kun R.S."/>
            <person name="Lubbers R.J."/>
            <person name="Makela M.R."/>
            <person name="Barry K."/>
            <person name="Chovatia M."/>
            <person name="Clum A."/>
            <person name="Daum C."/>
            <person name="Haridas S."/>
            <person name="He G."/>
            <person name="LaButti K."/>
            <person name="Lipzen A."/>
            <person name="Mondo S."/>
            <person name="Riley R."/>
            <person name="Salamov A."/>
            <person name="Simmons B.A."/>
            <person name="Magnuson J.K."/>
            <person name="Henrissat B."/>
            <person name="Mortensen U.H."/>
            <person name="Larsen T.O."/>
            <person name="Devries R.P."/>
            <person name="Grigoriev I.V."/>
            <person name="Machida M."/>
            <person name="Baker S.E."/>
            <person name="Andersen M.R."/>
        </authorList>
    </citation>
    <scope>NUCLEOTIDE SEQUENCE [LARGE SCALE GENOMIC DNA]</scope>
    <source>
        <strain evidence="2 3">IBT 29228</strain>
    </source>
</reference>